<dbReference type="AlphaFoldDB" id="A0A7V2AV80"/>
<sequence length="251" mass="26774">SYNRSKAVYDDALADAERMRVLFAEGAVSKQMLDKAELALEVARTDLVNARESVNITATHAGVVTSVIAEEGKIANAYSPLMWIANTDSATIVFEAGSRQAMALAVGQKAVWSSRGTGLSGTGYISKLDLAADPKTHLVSGEACFPNGEGRLMPGLLVSFNALTGESRNVLKIPTRCLIESKDDGYRVYVAERGEDGSYRARLRDVETALVAGDEVEILSGLDEGDLVVEFGQTLLNDGDLVKIVRGGEGM</sequence>
<proteinExistence type="inferred from homology"/>
<dbReference type="Gene3D" id="2.40.30.170">
    <property type="match status" value="1"/>
</dbReference>
<evidence type="ECO:0000313" key="2">
    <source>
        <dbReference type="EMBL" id="HER43857.1"/>
    </source>
</evidence>
<comment type="caution">
    <text evidence="2">The sequence shown here is derived from an EMBL/GenBank/DDBJ whole genome shotgun (WGS) entry which is preliminary data.</text>
</comment>
<dbReference type="Proteomes" id="UP000886069">
    <property type="component" value="Unassembled WGS sequence"/>
</dbReference>
<organism evidence="2">
    <name type="scientific">Eiseniibacteriota bacterium</name>
    <dbReference type="NCBI Taxonomy" id="2212470"/>
    <lineage>
        <taxon>Bacteria</taxon>
        <taxon>Candidatus Eiseniibacteriota</taxon>
    </lineage>
</organism>
<dbReference type="NCBIfam" id="TIGR01730">
    <property type="entry name" value="RND_mfp"/>
    <property type="match status" value="1"/>
</dbReference>
<comment type="similarity">
    <text evidence="1">Belongs to the membrane fusion protein (MFP) (TC 8.A.1) family.</text>
</comment>
<feature type="non-terminal residue" evidence="2">
    <location>
        <position position="1"/>
    </location>
</feature>
<dbReference type="EMBL" id="DSEC01000375">
    <property type="protein sequence ID" value="HER43857.1"/>
    <property type="molecule type" value="Genomic_DNA"/>
</dbReference>
<protein>
    <submittedName>
        <fullName evidence="2">Efflux RND transporter periplasmic adaptor subunit</fullName>
    </submittedName>
</protein>
<accession>A0A7V2AV80</accession>
<dbReference type="PANTHER" id="PTHR30469:SF38">
    <property type="entry name" value="HLYD FAMILY SECRETION PROTEIN"/>
    <property type="match status" value="1"/>
</dbReference>
<name>A0A7V2AV80_UNCEI</name>
<dbReference type="GO" id="GO:0015562">
    <property type="term" value="F:efflux transmembrane transporter activity"/>
    <property type="evidence" value="ECO:0007669"/>
    <property type="project" value="TreeGrafter"/>
</dbReference>
<dbReference type="SUPFAM" id="SSF111369">
    <property type="entry name" value="HlyD-like secretion proteins"/>
    <property type="match status" value="1"/>
</dbReference>
<dbReference type="GO" id="GO:1990281">
    <property type="term" value="C:efflux pump complex"/>
    <property type="evidence" value="ECO:0007669"/>
    <property type="project" value="TreeGrafter"/>
</dbReference>
<dbReference type="Gene3D" id="1.10.287.470">
    <property type="entry name" value="Helix hairpin bin"/>
    <property type="match status" value="1"/>
</dbReference>
<dbReference type="Gene3D" id="2.40.420.20">
    <property type="match status" value="1"/>
</dbReference>
<reference evidence="2" key="1">
    <citation type="journal article" date="2020" name="mSystems">
        <title>Genome- and Community-Level Interaction Insights into Carbon Utilization and Element Cycling Functions of Hydrothermarchaeota in Hydrothermal Sediment.</title>
        <authorList>
            <person name="Zhou Z."/>
            <person name="Liu Y."/>
            <person name="Xu W."/>
            <person name="Pan J."/>
            <person name="Luo Z.H."/>
            <person name="Li M."/>
        </authorList>
    </citation>
    <scope>NUCLEOTIDE SEQUENCE [LARGE SCALE GENOMIC DNA]</scope>
    <source>
        <strain evidence="2">SpSt-1233</strain>
    </source>
</reference>
<evidence type="ECO:0000256" key="1">
    <source>
        <dbReference type="ARBA" id="ARBA00009477"/>
    </source>
</evidence>
<dbReference type="InterPro" id="IPR006143">
    <property type="entry name" value="RND_pump_MFP"/>
</dbReference>
<gene>
    <name evidence="2" type="ORF">ENO08_05305</name>
</gene>
<dbReference type="PANTHER" id="PTHR30469">
    <property type="entry name" value="MULTIDRUG RESISTANCE PROTEIN MDTA"/>
    <property type="match status" value="1"/>
</dbReference>